<proteinExistence type="predicted"/>
<accession>A0A0F8XYL8</accession>
<organism evidence="1">
    <name type="scientific">marine sediment metagenome</name>
    <dbReference type="NCBI Taxonomy" id="412755"/>
    <lineage>
        <taxon>unclassified sequences</taxon>
        <taxon>metagenomes</taxon>
        <taxon>ecological metagenomes</taxon>
    </lineage>
</organism>
<comment type="caution">
    <text evidence="1">The sequence shown here is derived from an EMBL/GenBank/DDBJ whole genome shotgun (WGS) entry which is preliminary data.</text>
</comment>
<gene>
    <name evidence="1" type="ORF">LCGC14_2887030</name>
</gene>
<dbReference type="AlphaFoldDB" id="A0A0F8XYL8"/>
<reference evidence="1" key="1">
    <citation type="journal article" date="2015" name="Nature">
        <title>Complex archaea that bridge the gap between prokaryotes and eukaryotes.</title>
        <authorList>
            <person name="Spang A."/>
            <person name="Saw J.H."/>
            <person name="Jorgensen S.L."/>
            <person name="Zaremba-Niedzwiedzka K."/>
            <person name="Martijn J."/>
            <person name="Lind A.E."/>
            <person name="van Eijk R."/>
            <person name="Schleper C."/>
            <person name="Guy L."/>
            <person name="Ettema T.J."/>
        </authorList>
    </citation>
    <scope>NUCLEOTIDE SEQUENCE</scope>
</reference>
<protein>
    <submittedName>
        <fullName evidence="1">Uncharacterized protein</fullName>
    </submittedName>
</protein>
<evidence type="ECO:0000313" key="1">
    <source>
        <dbReference type="EMBL" id="KKK74113.1"/>
    </source>
</evidence>
<name>A0A0F8XYL8_9ZZZZ</name>
<sequence length="77" mass="8562">MCDCSKEVEMGNFKNQIPMPIKRRVEYIDLCIADIVAALNAANIITVASCCGHNKLKTGNIMLTDGRVITIKYKETE</sequence>
<dbReference type="EMBL" id="LAZR01056474">
    <property type="protein sequence ID" value="KKK74113.1"/>
    <property type="molecule type" value="Genomic_DNA"/>
</dbReference>